<dbReference type="EMBL" id="DYXG01000093">
    <property type="protein sequence ID" value="HJE97727.1"/>
    <property type="molecule type" value="Genomic_DNA"/>
</dbReference>
<dbReference type="SUPFAM" id="SSF49785">
    <property type="entry name" value="Galactose-binding domain-like"/>
    <property type="match status" value="1"/>
</dbReference>
<reference evidence="5" key="2">
    <citation type="submission" date="2021-09" db="EMBL/GenBank/DDBJ databases">
        <authorList>
            <person name="Gilroy R."/>
        </authorList>
    </citation>
    <scope>NUCLEOTIDE SEQUENCE</scope>
    <source>
        <strain evidence="5">CHK174-6876</strain>
    </source>
</reference>
<dbReference type="Gene3D" id="2.60.120.260">
    <property type="entry name" value="Galactose-binding domain-like"/>
    <property type="match status" value="2"/>
</dbReference>
<reference evidence="5" key="1">
    <citation type="journal article" date="2021" name="PeerJ">
        <title>Extensive microbial diversity within the chicken gut microbiome revealed by metagenomics and culture.</title>
        <authorList>
            <person name="Gilroy R."/>
            <person name="Ravi A."/>
            <person name="Getino M."/>
            <person name="Pursley I."/>
            <person name="Horton D.L."/>
            <person name="Alikhan N.F."/>
            <person name="Baker D."/>
            <person name="Gharbi K."/>
            <person name="Hall N."/>
            <person name="Watson M."/>
            <person name="Adriaenssens E.M."/>
            <person name="Foster-Nyarko E."/>
            <person name="Jarju S."/>
            <person name="Secka A."/>
            <person name="Antonio M."/>
            <person name="Oren A."/>
            <person name="Chaudhuri R.R."/>
            <person name="La Ragione R."/>
            <person name="Hildebrand F."/>
            <person name="Pallen M.J."/>
        </authorList>
    </citation>
    <scope>NUCLEOTIDE SEQUENCE</scope>
    <source>
        <strain evidence="5">CHK174-6876</strain>
    </source>
</reference>
<dbReference type="PANTHER" id="PTHR23421">
    <property type="entry name" value="BETA-GALACTOSIDASE RELATED"/>
    <property type="match status" value="1"/>
</dbReference>
<dbReference type="GO" id="GO:0005975">
    <property type="term" value="P:carbohydrate metabolic process"/>
    <property type="evidence" value="ECO:0007669"/>
    <property type="project" value="InterPro"/>
</dbReference>
<accession>A0A921FAN0</accession>
<protein>
    <submittedName>
        <fullName evidence="5">Glycosyl hydrolase, family 35</fullName>
    </submittedName>
</protein>
<dbReference type="Pfam" id="PF21317">
    <property type="entry name" value="BetaGal_ABD_1"/>
    <property type="match status" value="1"/>
</dbReference>
<evidence type="ECO:0000313" key="6">
    <source>
        <dbReference type="Proteomes" id="UP000707535"/>
    </source>
</evidence>
<keyword evidence="2" id="KW-0326">Glycosidase</keyword>
<comment type="caution">
    <text evidence="5">The sequence shown here is derived from an EMBL/GenBank/DDBJ whole genome shotgun (WGS) entry which is preliminary data.</text>
</comment>
<name>A0A921FAN0_9LACO</name>
<proteinExistence type="predicted"/>
<feature type="non-terminal residue" evidence="5">
    <location>
        <position position="1"/>
    </location>
</feature>
<evidence type="ECO:0000256" key="1">
    <source>
        <dbReference type="ARBA" id="ARBA00022801"/>
    </source>
</evidence>
<keyword evidence="1 5" id="KW-0378">Hydrolase</keyword>
<dbReference type="AlphaFoldDB" id="A0A921FAN0"/>
<gene>
    <name evidence="5" type="ORF">K8V00_08905</name>
</gene>
<dbReference type="InterPro" id="IPR048912">
    <property type="entry name" value="BetaGal1-like_ABD1"/>
</dbReference>
<evidence type="ECO:0000313" key="5">
    <source>
        <dbReference type="EMBL" id="HJE97727.1"/>
    </source>
</evidence>
<dbReference type="InterPro" id="IPR008979">
    <property type="entry name" value="Galactose-bd-like_sf"/>
</dbReference>
<sequence length="215" mass="25526">DLQTMEKAGHYYGYMLYRTKVKRDSFKEKYRIIDGRDRAQFFLNQELQVTQYQEKIGEEISVKQDKEDNEIDILMENMGRVNYGHKLLADTQRKGIRSGVMSDLHYVINWEQYGLDFSRIEKLDFSRKWEPRVPAFYRFSFDLNKIQDTNIDLSQFGKGVVIVNGFNLGRFWQLGPQHSLYLPHGILRRKNNQIIIFETEGQFSEELNLIKAPLK</sequence>
<dbReference type="InterPro" id="IPR048913">
    <property type="entry name" value="BetaGal_gal-bd"/>
</dbReference>
<feature type="domain" description="Beta-galactosidase 1-like first all-beta" evidence="3">
    <location>
        <begin position="4"/>
        <end position="115"/>
    </location>
</feature>
<evidence type="ECO:0000256" key="2">
    <source>
        <dbReference type="ARBA" id="ARBA00023295"/>
    </source>
</evidence>
<evidence type="ECO:0000259" key="4">
    <source>
        <dbReference type="Pfam" id="PF21467"/>
    </source>
</evidence>
<dbReference type="Proteomes" id="UP000707535">
    <property type="component" value="Unassembled WGS sequence"/>
</dbReference>
<evidence type="ECO:0000259" key="3">
    <source>
        <dbReference type="Pfam" id="PF21317"/>
    </source>
</evidence>
<organism evidence="5 6">
    <name type="scientific">Ligilactobacillus acidipiscis</name>
    <dbReference type="NCBI Taxonomy" id="89059"/>
    <lineage>
        <taxon>Bacteria</taxon>
        <taxon>Bacillati</taxon>
        <taxon>Bacillota</taxon>
        <taxon>Bacilli</taxon>
        <taxon>Lactobacillales</taxon>
        <taxon>Lactobacillaceae</taxon>
        <taxon>Ligilactobacillus</taxon>
    </lineage>
</organism>
<feature type="domain" description="Beta-galactosidase galactose-binding" evidence="4">
    <location>
        <begin position="134"/>
        <end position="192"/>
    </location>
</feature>
<dbReference type="GO" id="GO:0004553">
    <property type="term" value="F:hydrolase activity, hydrolyzing O-glycosyl compounds"/>
    <property type="evidence" value="ECO:0007669"/>
    <property type="project" value="InterPro"/>
</dbReference>
<dbReference type="Pfam" id="PF21467">
    <property type="entry name" value="BetaGal_gal-bd"/>
    <property type="match status" value="1"/>
</dbReference>
<dbReference type="InterPro" id="IPR001944">
    <property type="entry name" value="Glycoside_Hdrlase_35"/>
</dbReference>